<keyword evidence="3" id="KW-0862">Zinc</keyword>
<dbReference type="GO" id="GO:0046872">
    <property type="term" value="F:metal ion binding"/>
    <property type="evidence" value="ECO:0007669"/>
    <property type="project" value="UniProtKB-KW"/>
</dbReference>
<evidence type="ECO:0000256" key="3">
    <source>
        <dbReference type="ARBA" id="ARBA00022833"/>
    </source>
</evidence>
<evidence type="ECO:0000256" key="1">
    <source>
        <dbReference type="ARBA" id="ARBA00005495"/>
    </source>
</evidence>
<evidence type="ECO:0000313" key="6">
    <source>
        <dbReference type="EMBL" id="KZT66612.1"/>
    </source>
</evidence>
<accession>A0A165N7C7</accession>
<feature type="domain" description="CENP-V/GFA" evidence="5">
    <location>
        <begin position="4"/>
        <end position="125"/>
    </location>
</feature>
<dbReference type="Pfam" id="PF04828">
    <property type="entry name" value="GFA"/>
    <property type="match status" value="1"/>
</dbReference>
<dbReference type="GO" id="GO:0016846">
    <property type="term" value="F:carbon-sulfur lyase activity"/>
    <property type="evidence" value="ECO:0007669"/>
    <property type="project" value="InterPro"/>
</dbReference>
<keyword evidence="4" id="KW-0456">Lyase</keyword>
<dbReference type="InterPro" id="IPR011057">
    <property type="entry name" value="Mss4-like_sf"/>
</dbReference>
<dbReference type="SUPFAM" id="SSF51316">
    <property type="entry name" value="Mss4-like"/>
    <property type="match status" value="1"/>
</dbReference>
<sequence length="156" mass="16758">MANIEGSCHCGTIKLRILGGFGENTRAIVCHCSVCATLAGSLFAYVAQVSRVNFQVLQGTTKAYKQPKSEGMSGQITRHFCGDCGTPLWAESEAMPDGISVKLAPFGNKLPPGAEIFWKNAHKWQKPMVVSEAVFDGMLIWEGGYQVGAVATSLMD</sequence>
<dbReference type="STRING" id="1314783.A0A165N7C7"/>
<dbReference type="Proteomes" id="UP000076727">
    <property type="component" value="Unassembled WGS sequence"/>
</dbReference>
<evidence type="ECO:0000313" key="7">
    <source>
        <dbReference type="Proteomes" id="UP000076727"/>
    </source>
</evidence>
<dbReference type="PANTHER" id="PTHR33337:SF40">
    <property type="entry name" value="CENP-V_GFA DOMAIN-CONTAINING PROTEIN-RELATED"/>
    <property type="match status" value="1"/>
</dbReference>
<evidence type="ECO:0000256" key="4">
    <source>
        <dbReference type="ARBA" id="ARBA00023239"/>
    </source>
</evidence>
<gene>
    <name evidence="6" type="ORF">DAEQUDRAFT_445084</name>
</gene>
<dbReference type="PROSITE" id="PS51891">
    <property type="entry name" value="CENP_V_GFA"/>
    <property type="match status" value="1"/>
</dbReference>
<dbReference type="AlphaFoldDB" id="A0A165N7C7"/>
<keyword evidence="7" id="KW-1185">Reference proteome</keyword>
<dbReference type="OrthoDB" id="9985472at2759"/>
<evidence type="ECO:0000256" key="2">
    <source>
        <dbReference type="ARBA" id="ARBA00022723"/>
    </source>
</evidence>
<dbReference type="PANTHER" id="PTHR33337">
    <property type="entry name" value="GFA DOMAIN-CONTAINING PROTEIN"/>
    <property type="match status" value="1"/>
</dbReference>
<organism evidence="6 7">
    <name type="scientific">Daedalea quercina L-15889</name>
    <dbReference type="NCBI Taxonomy" id="1314783"/>
    <lineage>
        <taxon>Eukaryota</taxon>
        <taxon>Fungi</taxon>
        <taxon>Dikarya</taxon>
        <taxon>Basidiomycota</taxon>
        <taxon>Agaricomycotina</taxon>
        <taxon>Agaricomycetes</taxon>
        <taxon>Polyporales</taxon>
        <taxon>Fomitopsis</taxon>
    </lineage>
</organism>
<dbReference type="InterPro" id="IPR006913">
    <property type="entry name" value="CENP-V/GFA"/>
</dbReference>
<reference evidence="6 7" key="1">
    <citation type="journal article" date="2016" name="Mol. Biol. Evol.">
        <title>Comparative Genomics of Early-Diverging Mushroom-Forming Fungi Provides Insights into the Origins of Lignocellulose Decay Capabilities.</title>
        <authorList>
            <person name="Nagy L.G."/>
            <person name="Riley R."/>
            <person name="Tritt A."/>
            <person name="Adam C."/>
            <person name="Daum C."/>
            <person name="Floudas D."/>
            <person name="Sun H."/>
            <person name="Yadav J.S."/>
            <person name="Pangilinan J."/>
            <person name="Larsson K.H."/>
            <person name="Matsuura K."/>
            <person name="Barry K."/>
            <person name="Labutti K."/>
            <person name="Kuo R."/>
            <person name="Ohm R.A."/>
            <person name="Bhattacharya S.S."/>
            <person name="Shirouzu T."/>
            <person name="Yoshinaga Y."/>
            <person name="Martin F.M."/>
            <person name="Grigoriev I.V."/>
            <person name="Hibbett D.S."/>
        </authorList>
    </citation>
    <scope>NUCLEOTIDE SEQUENCE [LARGE SCALE GENOMIC DNA]</scope>
    <source>
        <strain evidence="6 7">L-15889</strain>
    </source>
</reference>
<protein>
    <recommendedName>
        <fullName evidence="5">CENP-V/GFA domain-containing protein</fullName>
    </recommendedName>
</protein>
<keyword evidence="2" id="KW-0479">Metal-binding</keyword>
<proteinExistence type="inferred from homology"/>
<dbReference type="EMBL" id="KV429086">
    <property type="protein sequence ID" value="KZT66612.1"/>
    <property type="molecule type" value="Genomic_DNA"/>
</dbReference>
<evidence type="ECO:0000259" key="5">
    <source>
        <dbReference type="PROSITE" id="PS51891"/>
    </source>
</evidence>
<dbReference type="Gene3D" id="3.90.1590.10">
    <property type="entry name" value="glutathione-dependent formaldehyde- activating enzyme (gfa)"/>
    <property type="match status" value="1"/>
</dbReference>
<name>A0A165N7C7_9APHY</name>
<comment type="similarity">
    <text evidence="1">Belongs to the Gfa family.</text>
</comment>